<dbReference type="GO" id="GO:0003677">
    <property type="term" value="F:DNA binding"/>
    <property type="evidence" value="ECO:0007669"/>
    <property type="project" value="UniProtKB-UniRule"/>
</dbReference>
<dbReference type="RefSeq" id="WP_092037769.1">
    <property type="nucleotide sequence ID" value="NZ_FOTK01000003.1"/>
</dbReference>
<dbReference type="Pfam" id="PF16925">
    <property type="entry name" value="TetR_C_13"/>
    <property type="match status" value="1"/>
</dbReference>
<dbReference type="InterPro" id="IPR009057">
    <property type="entry name" value="Homeodomain-like_sf"/>
</dbReference>
<proteinExistence type="predicted"/>
<accession>A0A1I4GUZ8</accession>
<dbReference type="EMBL" id="FOTK01000003">
    <property type="protein sequence ID" value="SFL33749.1"/>
    <property type="molecule type" value="Genomic_DNA"/>
</dbReference>
<keyword evidence="2 4" id="KW-0238">DNA-binding</keyword>
<evidence type="ECO:0000313" key="6">
    <source>
        <dbReference type="EMBL" id="SFL33749.1"/>
    </source>
</evidence>
<feature type="domain" description="HTH tetR-type" evidence="5">
    <location>
        <begin position="9"/>
        <end position="69"/>
    </location>
</feature>
<dbReference type="PANTHER" id="PTHR47506:SF6">
    <property type="entry name" value="HTH-TYPE TRANSCRIPTIONAL REPRESSOR NEMR"/>
    <property type="match status" value="1"/>
</dbReference>
<dbReference type="OrthoDB" id="9811084at2"/>
<evidence type="ECO:0000256" key="4">
    <source>
        <dbReference type="PROSITE-ProRule" id="PRU00335"/>
    </source>
</evidence>
<dbReference type="Proteomes" id="UP000199048">
    <property type="component" value="Unassembled WGS sequence"/>
</dbReference>
<dbReference type="SUPFAM" id="SSF48498">
    <property type="entry name" value="Tetracyclin repressor-like, C-terminal domain"/>
    <property type="match status" value="1"/>
</dbReference>
<dbReference type="PANTHER" id="PTHR47506">
    <property type="entry name" value="TRANSCRIPTIONAL REGULATORY PROTEIN"/>
    <property type="match status" value="1"/>
</dbReference>
<dbReference type="AlphaFoldDB" id="A0A1I4GUZ8"/>
<dbReference type="Pfam" id="PF00440">
    <property type="entry name" value="TetR_N"/>
    <property type="match status" value="1"/>
</dbReference>
<gene>
    <name evidence="6" type="ORF">SAMN05192568_1003252</name>
</gene>
<keyword evidence="3" id="KW-0804">Transcription</keyword>
<evidence type="ECO:0000256" key="3">
    <source>
        <dbReference type="ARBA" id="ARBA00023163"/>
    </source>
</evidence>
<dbReference type="InterPro" id="IPR001647">
    <property type="entry name" value="HTH_TetR"/>
</dbReference>
<evidence type="ECO:0000256" key="1">
    <source>
        <dbReference type="ARBA" id="ARBA00023015"/>
    </source>
</evidence>
<name>A0A1I4GUZ8_9HYPH</name>
<dbReference type="InterPro" id="IPR036271">
    <property type="entry name" value="Tet_transcr_reg_TetR-rel_C_sf"/>
</dbReference>
<sequence length="202" mass="22079">MTVTAAQHPDVRQQILDTAQVIMGGKGFSAVGLNEILVASRVPKGSFYHYFKSKDAFGEALLENYFSDYLRELDATFARPGLTGAERLMLYWQTWRDTQATCDPQGKCLAVKLGAEVADLSEGMRGVLLRGTTAIIRRLASIIGVAVADGSLDRPADAHRLAETLYQLWLGASLRAKITRDAEPLEAALVATRQILNLDTPN</sequence>
<keyword evidence="7" id="KW-1185">Reference proteome</keyword>
<dbReference type="SUPFAM" id="SSF46689">
    <property type="entry name" value="Homeodomain-like"/>
    <property type="match status" value="1"/>
</dbReference>
<protein>
    <submittedName>
        <fullName evidence="6">Transcriptional regulator, TetR family</fullName>
    </submittedName>
</protein>
<feature type="DNA-binding region" description="H-T-H motif" evidence="4">
    <location>
        <begin position="32"/>
        <end position="51"/>
    </location>
</feature>
<organism evidence="6 7">
    <name type="scientific">Methylobacterium pseudosasicola</name>
    <dbReference type="NCBI Taxonomy" id="582667"/>
    <lineage>
        <taxon>Bacteria</taxon>
        <taxon>Pseudomonadati</taxon>
        <taxon>Pseudomonadota</taxon>
        <taxon>Alphaproteobacteria</taxon>
        <taxon>Hyphomicrobiales</taxon>
        <taxon>Methylobacteriaceae</taxon>
        <taxon>Methylobacterium</taxon>
    </lineage>
</organism>
<dbReference type="PROSITE" id="PS50977">
    <property type="entry name" value="HTH_TETR_2"/>
    <property type="match status" value="1"/>
</dbReference>
<evidence type="ECO:0000256" key="2">
    <source>
        <dbReference type="ARBA" id="ARBA00023125"/>
    </source>
</evidence>
<dbReference type="InterPro" id="IPR011075">
    <property type="entry name" value="TetR_C"/>
</dbReference>
<keyword evidence="1" id="KW-0805">Transcription regulation</keyword>
<evidence type="ECO:0000259" key="5">
    <source>
        <dbReference type="PROSITE" id="PS50977"/>
    </source>
</evidence>
<dbReference type="STRING" id="582667.SAMN05192568_1003252"/>
<reference evidence="7" key="1">
    <citation type="submission" date="2016-10" db="EMBL/GenBank/DDBJ databases">
        <authorList>
            <person name="Varghese N."/>
            <person name="Submissions S."/>
        </authorList>
    </citation>
    <scope>NUCLEOTIDE SEQUENCE [LARGE SCALE GENOMIC DNA]</scope>
    <source>
        <strain evidence="7">BL36</strain>
    </source>
</reference>
<evidence type="ECO:0000313" key="7">
    <source>
        <dbReference type="Proteomes" id="UP000199048"/>
    </source>
</evidence>
<dbReference type="Gene3D" id="1.10.357.10">
    <property type="entry name" value="Tetracycline Repressor, domain 2"/>
    <property type="match status" value="1"/>
</dbReference>